<evidence type="ECO:0000256" key="10">
    <source>
        <dbReference type="RuleBase" id="RU363063"/>
    </source>
</evidence>
<comment type="subcellular location">
    <subcellularLocation>
        <location evidence="1 10">Golgi apparatus membrane</location>
        <topology evidence="1 10">Single-pass type II membrane protein</topology>
    </subcellularLocation>
</comment>
<dbReference type="GO" id="GO:0016758">
    <property type="term" value="F:hexosyltransferase activity"/>
    <property type="evidence" value="ECO:0007669"/>
    <property type="project" value="InterPro"/>
</dbReference>
<accession>A0A915JPW3</accession>
<dbReference type="InterPro" id="IPR002659">
    <property type="entry name" value="Glyco_trans_31"/>
</dbReference>
<organism evidence="11 12">
    <name type="scientific">Romanomermis culicivorax</name>
    <name type="common">Nematode worm</name>
    <dbReference type="NCBI Taxonomy" id="13658"/>
    <lineage>
        <taxon>Eukaryota</taxon>
        <taxon>Metazoa</taxon>
        <taxon>Ecdysozoa</taxon>
        <taxon>Nematoda</taxon>
        <taxon>Enoplea</taxon>
        <taxon>Dorylaimia</taxon>
        <taxon>Mermithida</taxon>
        <taxon>Mermithoidea</taxon>
        <taxon>Mermithidae</taxon>
        <taxon>Romanomermis</taxon>
    </lineage>
</organism>
<keyword evidence="5" id="KW-0812">Transmembrane</keyword>
<evidence type="ECO:0000256" key="2">
    <source>
        <dbReference type="ARBA" id="ARBA00008661"/>
    </source>
</evidence>
<dbReference type="AlphaFoldDB" id="A0A915JPW3"/>
<evidence type="ECO:0000256" key="5">
    <source>
        <dbReference type="ARBA" id="ARBA00022692"/>
    </source>
</evidence>
<dbReference type="Pfam" id="PF01762">
    <property type="entry name" value="Galactosyl_T"/>
    <property type="match status" value="1"/>
</dbReference>
<evidence type="ECO:0000256" key="7">
    <source>
        <dbReference type="ARBA" id="ARBA00022989"/>
    </source>
</evidence>
<comment type="similarity">
    <text evidence="2 10">Belongs to the glycosyltransferase 31 family.</text>
</comment>
<keyword evidence="9" id="KW-0472">Membrane</keyword>
<keyword evidence="11" id="KW-1185">Reference proteome</keyword>
<dbReference type="Proteomes" id="UP000887565">
    <property type="component" value="Unplaced"/>
</dbReference>
<evidence type="ECO:0000313" key="11">
    <source>
        <dbReference type="Proteomes" id="UP000887565"/>
    </source>
</evidence>
<dbReference type="PANTHER" id="PTHR11214:SF349">
    <property type="entry name" value="BETA-1,3-GALACTOSYLTRANSFERASE BRN"/>
    <property type="match status" value="1"/>
</dbReference>
<evidence type="ECO:0000313" key="12">
    <source>
        <dbReference type="WBParaSite" id="nRc.2.0.1.t28142-RA"/>
    </source>
</evidence>
<dbReference type="GO" id="GO:0000139">
    <property type="term" value="C:Golgi membrane"/>
    <property type="evidence" value="ECO:0007669"/>
    <property type="project" value="UniProtKB-SubCell"/>
</dbReference>
<keyword evidence="6" id="KW-0735">Signal-anchor</keyword>
<evidence type="ECO:0000256" key="1">
    <source>
        <dbReference type="ARBA" id="ARBA00004323"/>
    </source>
</evidence>
<evidence type="ECO:0000256" key="4">
    <source>
        <dbReference type="ARBA" id="ARBA00022679"/>
    </source>
</evidence>
<proteinExistence type="inferred from homology"/>
<evidence type="ECO:0000256" key="8">
    <source>
        <dbReference type="ARBA" id="ARBA00023034"/>
    </source>
</evidence>
<sequence length="244" mass="28429">MIICFYNLIDYSIVYEKLIIANTINYSLISQNIINDDGEINFVRDNLDQIFNDTYAKCLKKSTNLNFTYQWKVKPKNCSSKINVVLMIKSSIYKGEMRRILRQRWARNVSISQYHIRRIFLIGSAPSDQKSVLLDHEIAIHDDILQGDFLDTYKGGTKKVLLGMRYVKLFCSSTRLIIFADDDAVISMWNFLQYFDDILGDRSATANLLKMIAGFEIRDSQPRRKKMVNLVFLAPADQFYSRKN</sequence>
<evidence type="ECO:0000256" key="9">
    <source>
        <dbReference type="ARBA" id="ARBA00023136"/>
    </source>
</evidence>
<dbReference type="GO" id="GO:0008194">
    <property type="term" value="F:UDP-glycosyltransferase activity"/>
    <property type="evidence" value="ECO:0007669"/>
    <property type="project" value="TreeGrafter"/>
</dbReference>
<protein>
    <recommendedName>
        <fullName evidence="10">Hexosyltransferase</fullName>
        <ecNumber evidence="10">2.4.1.-</ecNumber>
    </recommendedName>
</protein>
<evidence type="ECO:0000256" key="3">
    <source>
        <dbReference type="ARBA" id="ARBA00022676"/>
    </source>
</evidence>
<dbReference type="PANTHER" id="PTHR11214">
    <property type="entry name" value="BETA-1,3-N-ACETYLGLUCOSAMINYLTRANSFERASE"/>
    <property type="match status" value="1"/>
</dbReference>
<keyword evidence="4" id="KW-0808">Transferase</keyword>
<keyword evidence="7" id="KW-1133">Transmembrane helix</keyword>
<dbReference type="WBParaSite" id="nRc.2.0.1.t28142-RA">
    <property type="protein sequence ID" value="nRc.2.0.1.t28142-RA"/>
    <property type="gene ID" value="nRc.2.0.1.g28142"/>
</dbReference>
<reference evidence="12" key="1">
    <citation type="submission" date="2022-11" db="UniProtKB">
        <authorList>
            <consortium name="WormBaseParasite"/>
        </authorList>
    </citation>
    <scope>IDENTIFICATION</scope>
</reference>
<evidence type="ECO:0000256" key="6">
    <source>
        <dbReference type="ARBA" id="ARBA00022968"/>
    </source>
</evidence>
<dbReference type="GO" id="GO:0006493">
    <property type="term" value="P:protein O-linked glycosylation"/>
    <property type="evidence" value="ECO:0007669"/>
    <property type="project" value="TreeGrafter"/>
</dbReference>
<keyword evidence="3 10" id="KW-0328">Glycosyltransferase</keyword>
<dbReference type="EC" id="2.4.1.-" evidence="10"/>
<keyword evidence="8 10" id="KW-0333">Golgi apparatus</keyword>
<name>A0A915JPW3_ROMCU</name>